<dbReference type="KEGG" id="mut:GVT53_03910"/>
<dbReference type="EMBL" id="CP049616">
    <property type="protein sequence ID" value="QII43854.1"/>
    <property type="molecule type" value="Genomic_DNA"/>
</dbReference>
<sequence>MIHIDLLNNPPPQDWIDRADAVTQQLLEAEDIETRNQIIDDNQALWAELREHLSNISYRKCWYSESINDGAYCHVDHFRPKKKAINEAGGDEGGYWWLAFDWRNYRFSAPANNVPKRDYFHVNANRAQSIIDPIEAEDILFLDPTEIDDPPKLSYDIEGKVNPKSADENSRDYLQAEYTIRRLKLNEKFIEARKDRFRRASYLIQDISRLLILQNQQFDLFRRQTIKNNMQELKQLANPSSEYSAAVKYCLKSSGFEWALEIAIAA</sequence>
<gene>
    <name evidence="1" type="ORF">GVT53_03910</name>
</gene>
<dbReference type="Proteomes" id="UP000502928">
    <property type="component" value="Chromosome"/>
</dbReference>
<protein>
    <recommendedName>
        <fullName evidence="3">TIGR02646 family protein</fullName>
    </recommendedName>
</protein>
<dbReference type="AlphaFoldDB" id="A0A6G7IZV6"/>
<dbReference type="RefSeq" id="WP_166247515.1">
    <property type="nucleotide sequence ID" value="NZ_CP049616.1"/>
</dbReference>
<evidence type="ECO:0000313" key="2">
    <source>
        <dbReference type="Proteomes" id="UP000502928"/>
    </source>
</evidence>
<keyword evidence="2" id="KW-1185">Reference proteome</keyword>
<accession>A0A6G7IZV6</accession>
<proteinExistence type="predicted"/>
<evidence type="ECO:0008006" key="3">
    <source>
        <dbReference type="Google" id="ProtNLM"/>
    </source>
</evidence>
<organism evidence="1 2">
    <name type="scientific">Flagellimonas oceani</name>
    <dbReference type="NCBI Taxonomy" id="2698672"/>
    <lineage>
        <taxon>Bacteria</taxon>
        <taxon>Pseudomonadati</taxon>
        <taxon>Bacteroidota</taxon>
        <taxon>Flavobacteriia</taxon>
        <taxon>Flavobacteriales</taxon>
        <taxon>Flavobacteriaceae</taxon>
        <taxon>Flagellimonas</taxon>
    </lineage>
</organism>
<name>A0A6G7IZV6_9FLAO</name>
<reference evidence="1 2" key="1">
    <citation type="submission" date="2020-02" db="EMBL/GenBank/DDBJ databases">
        <title>Complete genome of Muricauda sp. 501str8.</title>
        <authorList>
            <person name="Dong B."/>
            <person name="Zhu S."/>
            <person name="Yang J."/>
            <person name="Chen J."/>
        </authorList>
    </citation>
    <scope>NUCLEOTIDE SEQUENCE [LARGE SCALE GENOMIC DNA]</scope>
    <source>
        <strain evidence="1 2">501str8</strain>
    </source>
</reference>
<evidence type="ECO:0000313" key="1">
    <source>
        <dbReference type="EMBL" id="QII43854.1"/>
    </source>
</evidence>